<reference evidence="1 2" key="1">
    <citation type="journal article" date="2019" name="Emerg. Microbes Infect.">
        <title>Comprehensive subspecies identification of 175 nontuberculous mycobacteria species based on 7547 genomic profiles.</title>
        <authorList>
            <person name="Matsumoto Y."/>
            <person name="Kinjo T."/>
            <person name="Motooka D."/>
            <person name="Nabeya D."/>
            <person name="Jung N."/>
            <person name="Uechi K."/>
            <person name="Horii T."/>
            <person name="Iida T."/>
            <person name="Fujita J."/>
            <person name="Nakamura S."/>
        </authorList>
    </citation>
    <scope>NUCLEOTIDE SEQUENCE [LARGE SCALE GENOMIC DNA]</scope>
    <source>
        <strain evidence="1 2">JCM 13574</strain>
    </source>
</reference>
<dbReference type="Proteomes" id="UP000466517">
    <property type="component" value="Chromosome"/>
</dbReference>
<evidence type="ECO:0000313" key="1">
    <source>
        <dbReference type="EMBL" id="BBZ30177.1"/>
    </source>
</evidence>
<organism evidence="1 2">
    <name type="scientific">Mycolicibacterium madagascariense</name>
    <dbReference type="NCBI Taxonomy" id="212765"/>
    <lineage>
        <taxon>Bacteria</taxon>
        <taxon>Bacillati</taxon>
        <taxon>Actinomycetota</taxon>
        <taxon>Actinomycetes</taxon>
        <taxon>Mycobacteriales</taxon>
        <taxon>Mycobacteriaceae</taxon>
        <taxon>Mycolicibacterium</taxon>
    </lineage>
</organism>
<accession>A0A7I7XLT5</accession>
<evidence type="ECO:0008006" key="3">
    <source>
        <dbReference type="Google" id="ProtNLM"/>
    </source>
</evidence>
<name>A0A7I7XLT5_9MYCO</name>
<dbReference type="AlphaFoldDB" id="A0A7I7XLT5"/>
<dbReference type="KEGG" id="mmag:MMAD_44720"/>
<gene>
    <name evidence="1" type="ORF">MMAD_44720</name>
</gene>
<proteinExistence type="predicted"/>
<sequence>MENASAVGLAVSVGAHVKAVQRMVGHPNPMALGTYAGPLDEDVHDVADRLTRRSNLLRTTAETLASVTP</sequence>
<dbReference type="EMBL" id="AP022610">
    <property type="protein sequence ID" value="BBZ30177.1"/>
    <property type="molecule type" value="Genomic_DNA"/>
</dbReference>
<evidence type="ECO:0000313" key="2">
    <source>
        <dbReference type="Proteomes" id="UP000466517"/>
    </source>
</evidence>
<protein>
    <recommendedName>
        <fullName evidence="3">Integrase</fullName>
    </recommendedName>
</protein>
<keyword evidence="2" id="KW-1185">Reference proteome</keyword>